<protein>
    <submittedName>
        <fullName evidence="2">Uncharacterized protein</fullName>
    </submittedName>
</protein>
<organism evidence="2 3">
    <name type="scientific">Digitaria exilis</name>
    <dbReference type="NCBI Taxonomy" id="1010633"/>
    <lineage>
        <taxon>Eukaryota</taxon>
        <taxon>Viridiplantae</taxon>
        <taxon>Streptophyta</taxon>
        <taxon>Embryophyta</taxon>
        <taxon>Tracheophyta</taxon>
        <taxon>Spermatophyta</taxon>
        <taxon>Magnoliopsida</taxon>
        <taxon>Liliopsida</taxon>
        <taxon>Poales</taxon>
        <taxon>Poaceae</taxon>
        <taxon>PACMAD clade</taxon>
        <taxon>Panicoideae</taxon>
        <taxon>Panicodae</taxon>
        <taxon>Paniceae</taxon>
        <taxon>Anthephorinae</taxon>
        <taxon>Digitaria</taxon>
    </lineage>
</organism>
<feature type="compositionally biased region" description="Basic and acidic residues" evidence="1">
    <location>
        <begin position="18"/>
        <end position="34"/>
    </location>
</feature>
<dbReference type="EMBL" id="JACEFO010002480">
    <property type="protein sequence ID" value="KAF8658346.1"/>
    <property type="molecule type" value="Genomic_DNA"/>
</dbReference>
<accession>A0A835E381</accession>
<dbReference type="Pfam" id="PF07893">
    <property type="entry name" value="DUF1668"/>
    <property type="match status" value="2"/>
</dbReference>
<feature type="region of interest" description="Disordered" evidence="1">
    <location>
        <begin position="1"/>
        <end position="56"/>
    </location>
</feature>
<dbReference type="PANTHER" id="PTHR33085:SF37">
    <property type="entry name" value="OS12G0139800 PROTEIN"/>
    <property type="match status" value="1"/>
</dbReference>
<dbReference type="Proteomes" id="UP000636709">
    <property type="component" value="Unassembled WGS sequence"/>
</dbReference>
<dbReference type="OrthoDB" id="590031at2759"/>
<reference evidence="2" key="1">
    <citation type="submission" date="2020-07" db="EMBL/GenBank/DDBJ databases">
        <title>Genome sequence and genetic diversity analysis of an under-domesticated orphan crop, white fonio (Digitaria exilis).</title>
        <authorList>
            <person name="Bennetzen J.L."/>
            <person name="Chen S."/>
            <person name="Ma X."/>
            <person name="Wang X."/>
            <person name="Yssel A.E.J."/>
            <person name="Chaluvadi S.R."/>
            <person name="Johnson M."/>
            <person name="Gangashetty P."/>
            <person name="Hamidou F."/>
            <person name="Sanogo M.D."/>
            <person name="Zwaenepoel A."/>
            <person name="Wallace J."/>
            <person name="Van De Peer Y."/>
            <person name="Van Deynze A."/>
        </authorList>
    </citation>
    <scope>NUCLEOTIDE SEQUENCE</scope>
    <source>
        <tissue evidence="2">Leaves</tissue>
    </source>
</reference>
<evidence type="ECO:0000313" key="2">
    <source>
        <dbReference type="EMBL" id="KAF8658346.1"/>
    </source>
</evidence>
<keyword evidence="3" id="KW-1185">Reference proteome</keyword>
<dbReference type="InterPro" id="IPR012871">
    <property type="entry name" value="DUF1668_ORYSA"/>
</dbReference>
<proteinExistence type="predicted"/>
<dbReference type="PANTHER" id="PTHR33085">
    <property type="entry name" value="OS12G0113100 PROTEIN-RELATED"/>
    <property type="match status" value="1"/>
</dbReference>
<gene>
    <name evidence="2" type="ORF">HU200_059394</name>
</gene>
<comment type="caution">
    <text evidence="2">The sequence shown here is derived from an EMBL/GenBank/DDBJ whole genome shotgun (WGS) entry which is preliminary data.</text>
</comment>
<evidence type="ECO:0000313" key="3">
    <source>
        <dbReference type="Proteomes" id="UP000636709"/>
    </source>
</evidence>
<evidence type="ECO:0000256" key="1">
    <source>
        <dbReference type="SAM" id="MobiDB-lite"/>
    </source>
</evidence>
<sequence>MKAKKKQSNSAGMKTMSKKPEEQAATKKPEEKAPAGDFASPSLNQEEEEKIQIEKIPSGSEVRSPSLYLVVRHAVVRPAYSVYRIKHPLVSADHPLPVPCRVKYLDAEHDMSFAAVSSRRRSWIVGVGGFRGRQGGRGQTIVFDCKTGLVAKGPSPMASKYQPVLFVVGEKVYALAHMPNVWRQPDSAPLFEVLDLSDASCVDGKLTGCDWFPLPPLPLFPCLNMEGVRIRVAIFPAEVGIRPVNSGDGPPAGLTGRGPIRQLGRGRGAGLPHPFTDEEAGTVAFDTITDRWHYVDRQKNMPFIGEAVPYDGLYLGRSKSKEWDDLTAYQLSMTKTNGTYQTPRLSIEEVPIIAPTYMPGQFFASLGKGVICAVGCSTQNWTGNEELEMDDIYINIHTCVDAKEESKTKWPGELMLPNKPAMYAFSVQEPIYQLIAPSLAAALRVHV</sequence>
<name>A0A835E381_9POAL</name>
<dbReference type="AlphaFoldDB" id="A0A835E381"/>